<comment type="caution">
    <text evidence="1">The sequence shown here is derived from an EMBL/GenBank/DDBJ whole genome shotgun (WGS) entry which is preliminary data.</text>
</comment>
<dbReference type="AlphaFoldDB" id="A0A2P6NTX6"/>
<sequence length="45" mass="5004">MNNETKTQMITPWDHIESPYGPSVTFPSASKLRMGPGDKLNVLTI</sequence>
<evidence type="ECO:0000313" key="2">
    <source>
        <dbReference type="Proteomes" id="UP000241769"/>
    </source>
</evidence>
<proteinExistence type="predicted"/>
<dbReference type="EMBL" id="MDYQ01000020">
    <property type="protein sequence ID" value="PRP87414.1"/>
    <property type="molecule type" value="Genomic_DNA"/>
</dbReference>
<dbReference type="Proteomes" id="UP000241769">
    <property type="component" value="Unassembled WGS sequence"/>
</dbReference>
<protein>
    <submittedName>
        <fullName evidence="1">Uncharacterized protein</fullName>
    </submittedName>
</protein>
<dbReference type="InParanoid" id="A0A2P6NTX6"/>
<keyword evidence="2" id="KW-1185">Reference proteome</keyword>
<reference evidence="1 2" key="1">
    <citation type="journal article" date="2018" name="Genome Biol. Evol.">
        <title>Multiple Roots of Fruiting Body Formation in Amoebozoa.</title>
        <authorList>
            <person name="Hillmann F."/>
            <person name="Forbes G."/>
            <person name="Novohradska S."/>
            <person name="Ferling I."/>
            <person name="Riege K."/>
            <person name="Groth M."/>
            <person name="Westermann M."/>
            <person name="Marz M."/>
            <person name="Spaller T."/>
            <person name="Winckler T."/>
            <person name="Schaap P."/>
            <person name="Glockner G."/>
        </authorList>
    </citation>
    <scope>NUCLEOTIDE SEQUENCE [LARGE SCALE GENOMIC DNA]</scope>
    <source>
        <strain evidence="1 2">Jena</strain>
    </source>
</reference>
<name>A0A2P6NTX6_9EUKA</name>
<gene>
    <name evidence="1" type="ORF">PROFUN_00625</name>
</gene>
<evidence type="ECO:0000313" key="1">
    <source>
        <dbReference type="EMBL" id="PRP87414.1"/>
    </source>
</evidence>
<organism evidence="1 2">
    <name type="scientific">Planoprotostelium fungivorum</name>
    <dbReference type="NCBI Taxonomy" id="1890364"/>
    <lineage>
        <taxon>Eukaryota</taxon>
        <taxon>Amoebozoa</taxon>
        <taxon>Evosea</taxon>
        <taxon>Variosea</taxon>
        <taxon>Cavosteliida</taxon>
        <taxon>Cavosteliaceae</taxon>
        <taxon>Planoprotostelium</taxon>
    </lineage>
</organism>
<accession>A0A2P6NTX6</accession>